<evidence type="ECO:0000313" key="2">
    <source>
        <dbReference type="Proteomes" id="UP001497535"/>
    </source>
</evidence>
<reference evidence="1" key="1">
    <citation type="submission" date="2023-11" db="EMBL/GenBank/DDBJ databases">
        <authorList>
            <person name="Poullet M."/>
        </authorList>
    </citation>
    <scope>NUCLEOTIDE SEQUENCE</scope>
    <source>
        <strain evidence="1">E1834</strain>
    </source>
</reference>
<organism evidence="1 2">
    <name type="scientific">Meloidogyne enterolobii</name>
    <name type="common">Root-knot nematode worm</name>
    <name type="synonym">Meloidogyne mayaguensis</name>
    <dbReference type="NCBI Taxonomy" id="390850"/>
    <lineage>
        <taxon>Eukaryota</taxon>
        <taxon>Metazoa</taxon>
        <taxon>Ecdysozoa</taxon>
        <taxon>Nematoda</taxon>
        <taxon>Chromadorea</taxon>
        <taxon>Rhabditida</taxon>
        <taxon>Tylenchina</taxon>
        <taxon>Tylenchomorpha</taxon>
        <taxon>Tylenchoidea</taxon>
        <taxon>Meloidogynidae</taxon>
        <taxon>Meloidogyninae</taxon>
        <taxon>Meloidogyne</taxon>
    </lineage>
</organism>
<keyword evidence="2" id="KW-1185">Reference proteome</keyword>
<proteinExistence type="predicted"/>
<dbReference type="Proteomes" id="UP001497535">
    <property type="component" value="Unassembled WGS sequence"/>
</dbReference>
<dbReference type="EMBL" id="CAVMJV010000197">
    <property type="protein sequence ID" value="CAK5124024.1"/>
    <property type="molecule type" value="Genomic_DNA"/>
</dbReference>
<name>A0ACB1B7H5_MELEN</name>
<sequence>MKIDFDFHSQQNSLDFKKKNFVNFEKSLEPFIEENFKKPIKEKASDLGRMKIVLDPCKQDVLEFKSKDFENLGKESVPLKEYIGKENFSECGKLKFSSDQVLKFSKTRKRKNFTVKVKKNWKKSIKKNGNFKGIVKSNVRKQFEEYSFSMQYSFLKKINSKMKLLKVSDLKKINAKMKKGKKQGKFGWRKRKIRGRFFHGVRRRLCLKDMITKIKASKQFRKFLKENYQKMLDMRSKKNLPFVSVTKQVIQTSQMAMFFIDLTRIPTKTSEFKPVSATWVLTYCIHYHPNTTAD</sequence>
<protein>
    <submittedName>
        <fullName evidence="1">Uncharacterized protein</fullName>
    </submittedName>
</protein>
<comment type="caution">
    <text evidence="1">The sequence shown here is derived from an EMBL/GenBank/DDBJ whole genome shotgun (WGS) entry which is preliminary data.</text>
</comment>
<accession>A0ACB1B7H5</accession>
<evidence type="ECO:0000313" key="1">
    <source>
        <dbReference type="EMBL" id="CAK5124024.1"/>
    </source>
</evidence>
<gene>
    <name evidence="1" type="ORF">MENTE1834_LOCUS47607</name>
</gene>